<comment type="caution">
    <text evidence="1">The sequence shown here is derived from an EMBL/GenBank/DDBJ whole genome shotgun (WGS) entry which is preliminary data.</text>
</comment>
<protein>
    <submittedName>
        <fullName evidence="1">Uncharacterized protein</fullName>
    </submittedName>
</protein>
<proteinExistence type="predicted"/>
<organism evidence="1">
    <name type="scientific">Medicago truncatula</name>
    <name type="common">Barrel medic</name>
    <name type="synonym">Medicago tribuloides</name>
    <dbReference type="NCBI Taxonomy" id="3880"/>
    <lineage>
        <taxon>Eukaryota</taxon>
        <taxon>Viridiplantae</taxon>
        <taxon>Streptophyta</taxon>
        <taxon>Embryophyta</taxon>
        <taxon>Tracheophyta</taxon>
        <taxon>Spermatophyta</taxon>
        <taxon>Magnoliopsida</taxon>
        <taxon>eudicotyledons</taxon>
        <taxon>Gunneridae</taxon>
        <taxon>Pentapetalae</taxon>
        <taxon>rosids</taxon>
        <taxon>fabids</taxon>
        <taxon>Fabales</taxon>
        <taxon>Fabaceae</taxon>
        <taxon>Papilionoideae</taxon>
        <taxon>50 kb inversion clade</taxon>
        <taxon>NPAAA clade</taxon>
        <taxon>Hologalegina</taxon>
        <taxon>IRL clade</taxon>
        <taxon>Trifolieae</taxon>
        <taxon>Medicago</taxon>
    </lineage>
</organism>
<dbReference type="Proteomes" id="UP000265566">
    <property type="component" value="Chromosome 3"/>
</dbReference>
<dbReference type="Gramene" id="rna14866">
    <property type="protein sequence ID" value="RHN66785.1"/>
    <property type="gene ID" value="gene14866"/>
</dbReference>
<sequence length="88" mass="9411">MLELEGLCTLCIVNGFAWSVKTKALLCKFAIIKGGIPYSCSLEMFRTLTFRSSSLGLFEGALVLGMLEVEGTPVVNGSIIVPISGRVI</sequence>
<evidence type="ECO:0000313" key="1">
    <source>
        <dbReference type="EMBL" id="RHN66785.1"/>
    </source>
</evidence>
<reference evidence="1" key="1">
    <citation type="journal article" date="2018" name="Nat. Plants">
        <title>Whole-genome landscape of Medicago truncatula symbiotic genes.</title>
        <authorList>
            <person name="Pecrix Y."/>
            <person name="Gamas P."/>
            <person name="Carrere S."/>
        </authorList>
    </citation>
    <scope>NUCLEOTIDE SEQUENCE</scope>
    <source>
        <tissue evidence="1">Leaves</tissue>
    </source>
</reference>
<name>A0A396IS68_MEDTR</name>
<dbReference type="EMBL" id="PSQE01000003">
    <property type="protein sequence ID" value="RHN66785.1"/>
    <property type="molecule type" value="Genomic_DNA"/>
</dbReference>
<gene>
    <name evidence="1" type="ORF">MtrunA17_Chr3g0095351</name>
</gene>
<accession>A0A396IS68</accession>
<dbReference type="AlphaFoldDB" id="A0A396IS68"/>